<dbReference type="Gene3D" id="3.40.630.30">
    <property type="match status" value="1"/>
</dbReference>
<name>A0A0N9VRR2_PSEFL</name>
<keyword evidence="2" id="KW-0808">Transferase</keyword>
<dbReference type="AlphaFoldDB" id="A0A0N9VRR2"/>
<evidence type="ECO:0000259" key="1">
    <source>
        <dbReference type="PROSITE" id="PS51186"/>
    </source>
</evidence>
<evidence type="ECO:0000313" key="2">
    <source>
        <dbReference type="EMBL" id="ALI00587.1"/>
    </source>
</evidence>
<feature type="domain" description="N-acetyltransferase" evidence="1">
    <location>
        <begin position="1"/>
        <end position="156"/>
    </location>
</feature>
<dbReference type="InterPro" id="IPR000182">
    <property type="entry name" value="GNAT_dom"/>
</dbReference>
<dbReference type="PROSITE" id="PS51186">
    <property type="entry name" value="GNAT"/>
    <property type="match status" value="1"/>
</dbReference>
<dbReference type="CDD" id="cd04301">
    <property type="entry name" value="NAT_SF"/>
    <property type="match status" value="1"/>
</dbReference>
<dbReference type="OrthoDB" id="4966223at2"/>
<dbReference type="RefSeq" id="WP_054594094.1">
    <property type="nucleotide sequence ID" value="NZ_CP012830.1"/>
</dbReference>
<dbReference type="GO" id="GO:0016747">
    <property type="term" value="F:acyltransferase activity, transferring groups other than amino-acyl groups"/>
    <property type="evidence" value="ECO:0007669"/>
    <property type="project" value="InterPro"/>
</dbReference>
<reference evidence="2 3" key="2">
    <citation type="journal article" date="2018" name="Nature">
        <title>Mutant phenotypes for thousands of bacterial genes of unknown function.</title>
        <authorList>
            <person name="Price M.N."/>
            <person name="Wetmore K.M."/>
            <person name="Waters R.J."/>
            <person name="Callaghan M."/>
            <person name="Ray J."/>
            <person name="Liu H."/>
            <person name="Kuehl J.V."/>
            <person name="Melnyk R.A."/>
            <person name="Lamson J.S."/>
            <person name="Suh Y."/>
            <person name="Carlson H.K."/>
            <person name="Esquivel Z."/>
            <person name="Sadeeshkumar H."/>
            <person name="Chakraborty R."/>
            <person name="Zane G.M."/>
            <person name="Rubin B.E."/>
            <person name="Wall J.D."/>
            <person name="Visel A."/>
            <person name="Bristow J."/>
            <person name="Blow M.J."/>
            <person name="Arkin A.P."/>
            <person name="Deutschbauer A.M."/>
        </authorList>
    </citation>
    <scope>NUCLEOTIDE SEQUENCE [LARGE SCALE GENOMIC DNA]</scope>
    <source>
        <strain evidence="2 3">FW300-N2E3</strain>
    </source>
</reference>
<dbReference type="InterPro" id="IPR016181">
    <property type="entry name" value="Acyl_CoA_acyltransferase"/>
</dbReference>
<accession>A0A0N9VRR2</accession>
<organism evidence="2 3">
    <name type="scientific">Pseudomonas fluorescens</name>
    <dbReference type="NCBI Taxonomy" id="294"/>
    <lineage>
        <taxon>Bacteria</taxon>
        <taxon>Pseudomonadati</taxon>
        <taxon>Pseudomonadota</taxon>
        <taxon>Gammaproteobacteria</taxon>
        <taxon>Pseudomonadales</taxon>
        <taxon>Pseudomonadaceae</taxon>
        <taxon>Pseudomonas</taxon>
    </lineage>
</organism>
<dbReference type="SUPFAM" id="SSF55729">
    <property type="entry name" value="Acyl-CoA N-acyltransferases (Nat)"/>
    <property type="match status" value="1"/>
</dbReference>
<dbReference type="EMBL" id="CP012830">
    <property type="protein sequence ID" value="ALI00587.1"/>
    <property type="molecule type" value="Genomic_DNA"/>
</dbReference>
<protein>
    <submittedName>
        <fullName evidence="2">GNAT family acetyltransferase</fullName>
    </submittedName>
</protein>
<dbReference type="Pfam" id="PF00583">
    <property type="entry name" value="Acetyltransf_1"/>
    <property type="match status" value="1"/>
</dbReference>
<sequence>MEWREVDARDIDLICRHREKMFREAGSDNDTLRRMAEPFRAWLLPRLIDGSYFGFVLLDGGVPIAGIGLMSIDWPPHPLHPTQDKRGYVLNVYTEKDYRRRGLARQMMALAESAFQKRNIGYAILHATTTGRPLYRDLGWTQTSEMAKSIDEAVPL</sequence>
<gene>
    <name evidence="2" type="ORF">AO353_05795</name>
</gene>
<reference evidence="3" key="1">
    <citation type="submission" date="2015-09" db="EMBL/GenBank/DDBJ databases">
        <title>Whole genome sequence of Pseudomonas fluorescens FW300-N2E3.</title>
        <authorList>
            <person name="Ray J."/>
            <person name="Melnyk R."/>
            <person name="Deutschbauer A."/>
        </authorList>
    </citation>
    <scope>NUCLEOTIDE SEQUENCE [LARGE SCALE GENOMIC DNA]</scope>
    <source>
        <strain evidence="3">FW300-N2E3</strain>
    </source>
</reference>
<evidence type="ECO:0000313" key="3">
    <source>
        <dbReference type="Proteomes" id="UP000066487"/>
    </source>
</evidence>
<dbReference type="Proteomes" id="UP000066487">
    <property type="component" value="Chromosome"/>
</dbReference>
<proteinExistence type="predicted"/>